<evidence type="ECO:0000256" key="2">
    <source>
        <dbReference type="ARBA" id="ARBA00022962"/>
    </source>
</evidence>
<sequence>MIIGVIGDFHYVDLKLIENLGGNILKISDPLDFEKIQGLIIVGEDNVFLSRFIKRKGLIEKINEKAKQDLPILGIGAGMLILAREISNSKEFSLGFMDIKVRKNGFFYKRKEFSKLLKICALGYKPFLAKFINAPVVQELSPNVGILCTTEDKIIMVRQGNFLACSFFPLNEETFYRYFLNMIKDSY</sequence>
<dbReference type="PANTHER" id="PTHR31559:SF0">
    <property type="entry name" value="PYRIDOXAL 5'-PHOSPHATE SYNTHASE SUBUNIT SNO1-RELATED"/>
    <property type="match status" value="1"/>
</dbReference>
<dbReference type="RefSeq" id="WP_084052686.1">
    <property type="nucleotide sequence ID" value="NZ_FWWT01000014.1"/>
</dbReference>
<proteinExistence type="predicted"/>
<dbReference type="Gene3D" id="3.40.50.880">
    <property type="match status" value="1"/>
</dbReference>
<dbReference type="InterPro" id="IPR002161">
    <property type="entry name" value="PdxT/SNO"/>
</dbReference>
<dbReference type="STRING" id="656914.SAMN00017405_1700"/>
<accession>A0A1W1V286</accession>
<dbReference type="Proteomes" id="UP000192731">
    <property type="component" value="Unassembled WGS sequence"/>
</dbReference>
<dbReference type="EMBL" id="FWWT01000014">
    <property type="protein sequence ID" value="SMB87459.1"/>
    <property type="molecule type" value="Genomic_DNA"/>
</dbReference>
<evidence type="ECO:0000256" key="1">
    <source>
        <dbReference type="ARBA" id="ARBA00022898"/>
    </source>
</evidence>
<keyword evidence="1" id="KW-0663">Pyridoxal phosphate</keyword>
<gene>
    <name evidence="3" type="ORF">SAMN00017405_1700</name>
</gene>
<organism evidence="3 4">
    <name type="scientific">Desulfonispora thiosulfatigenes DSM 11270</name>
    <dbReference type="NCBI Taxonomy" id="656914"/>
    <lineage>
        <taxon>Bacteria</taxon>
        <taxon>Bacillati</taxon>
        <taxon>Bacillota</taxon>
        <taxon>Clostridia</taxon>
        <taxon>Eubacteriales</taxon>
        <taxon>Peptococcaceae</taxon>
        <taxon>Desulfonispora</taxon>
    </lineage>
</organism>
<dbReference type="SUPFAM" id="SSF52317">
    <property type="entry name" value="Class I glutamine amidotransferase-like"/>
    <property type="match status" value="1"/>
</dbReference>
<protein>
    <submittedName>
        <fullName evidence="3">Pyridoxal phosphate synthase yaaE subunit</fullName>
    </submittedName>
</protein>
<dbReference type="GO" id="GO:0008614">
    <property type="term" value="P:pyridoxine metabolic process"/>
    <property type="evidence" value="ECO:0007669"/>
    <property type="project" value="TreeGrafter"/>
</dbReference>
<dbReference type="GO" id="GO:0004359">
    <property type="term" value="F:glutaminase activity"/>
    <property type="evidence" value="ECO:0007669"/>
    <property type="project" value="InterPro"/>
</dbReference>
<reference evidence="3 4" key="1">
    <citation type="submission" date="2017-04" db="EMBL/GenBank/DDBJ databases">
        <authorList>
            <person name="Afonso C.L."/>
            <person name="Miller P.J."/>
            <person name="Scott M.A."/>
            <person name="Spackman E."/>
            <person name="Goraichik I."/>
            <person name="Dimitrov K.M."/>
            <person name="Suarez D.L."/>
            <person name="Swayne D.E."/>
        </authorList>
    </citation>
    <scope>NUCLEOTIDE SEQUENCE [LARGE SCALE GENOMIC DNA]</scope>
    <source>
        <strain evidence="3 4">DSM 11270</strain>
    </source>
</reference>
<evidence type="ECO:0000313" key="4">
    <source>
        <dbReference type="Proteomes" id="UP000192731"/>
    </source>
</evidence>
<dbReference type="GO" id="GO:1903600">
    <property type="term" value="C:glutaminase complex"/>
    <property type="evidence" value="ECO:0007669"/>
    <property type="project" value="TreeGrafter"/>
</dbReference>
<dbReference type="OrthoDB" id="9810320at2"/>
<keyword evidence="4" id="KW-1185">Reference proteome</keyword>
<dbReference type="PROSITE" id="PS51130">
    <property type="entry name" value="PDXT_SNO_2"/>
    <property type="match status" value="1"/>
</dbReference>
<dbReference type="AlphaFoldDB" id="A0A1W1V286"/>
<keyword evidence="2" id="KW-0315">Glutamine amidotransferase</keyword>
<dbReference type="GO" id="GO:0005829">
    <property type="term" value="C:cytosol"/>
    <property type="evidence" value="ECO:0007669"/>
    <property type="project" value="TreeGrafter"/>
</dbReference>
<dbReference type="InterPro" id="IPR029062">
    <property type="entry name" value="Class_I_gatase-like"/>
</dbReference>
<name>A0A1W1V286_DESTI</name>
<dbReference type="NCBIfam" id="TIGR03800">
    <property type="entry name" value="PLP_synth_Pdx2"/>
    <property type="match status" value="1"/>
</dbReference>
<dbReference type="Pfam" id="PF01174">
    <property type="entry name" value="SNO"/>
    <property type="match status" value="1"/>
</dbReference>
<evidence type="ECO:0000313" key="3">
    <source>
        <dbReference type="EMBL" id="SMB87459.1"/>
    </source>
</evidence>
<dbReference type="GO" id="GO:0042823">
    <property type="term" value="P:pyridoxal phosphate biosynthetic process"/>
    <property type="evidence" value="ECO:0007669"/>
    <property type="project" value="InterPro"/>
</dbReference>
<dbReference type="PANTHER" id="PTHR31559">
    <property type="entry name" value="PYRIDOXAL 5'-PHOSPHATE SYNTHASE SUBUNIT SNO"/>
    <property type="match status" value="1"/>
</dbReference>